<feature type="region of interest" description="Disordered" evidence="1">
    <location>
        <begin position="182"/>
        <end position="293"/>
    </location>
</feature>
<evidence type="ECO:0000313" key="4">
    <source>
        <dbReference type="Proteomes" id="UP001523216"/>
    </source>
</evidence>
<keyword evidence="2" id="KW-0472">Membrane</keyword>
<sequence length="293" mass="29636">MAVYLLYAVAAIQVINALTTFSIAGQLTDAIRDVYAGTEAEGAESFIGAIFVGGAIVNLLIGIGFAVLALFDGRGKNPARIVTWVIGGISLCCFGVSLGSTALAGSMGTGTTTGGPSEAEVQQRLEEALPSWYSASNTTLSVIALLAILATVILLALPAANEFFRKPAAAWDPSVPYPQYPGGAGYGQPGYPAQPPYPGQPFPGQPTSGPSYPGQPTSGPSYPGQPSSGPSYPGQQGQPGQPAPGLSPYPGQAPPPASAFPPPSDPFAPPPVDPNPPPSTSGDQPPKPPTDPA</sequence>
<gene>
    <name evidence="3" type="ORF">LXN57_29455</name>
</gene>
<dbReference type="EMBL" id="JAMQOL010000042">
    <property type="protein sequence ID" value="MCM4081708.1"/>
    <property type="molecule type" value="Genomic_DNA"/>
</dbReference>
<keyword evidence="2" id="KW-1133">Transmembrane helix</keyword>
<name>A0ABT0Y871_9ACTN</name>
<accession>A0ABT0Y871</accession>
<feature type="transmembrane region" description="Helical" evidence="2">
    <location>
        <begin position="139"/>
        <end position="157"/>
    </location>
</feature>
<keyword evidence="2" id="KW-0812">Transmembrane</keyword>
<evidence type="ECO:0000313" key="3">
    <source>
        <dbReference type="EMBL" id="MCM4081708.1"/>
    </source>
</evidence>
<evidence type="ECO:0000256" key="2">
    <source>
        <dbReference type="SAM" id="Phobius"/>
    </source>
</evidence>
<reference evidence="3 4" key="1">
    <citation type="submission" date="2022-06" db="EMBL/GenBank/DDBJ databases">
        <title>Actinoplanes abujensis sp. nov., isolated from Nigerian arid soil.</title>
        <authorList>
            <person name="Ding P."/>
        </authorList>
    </citation>
    <scope>NUCLEOTIDE SEQUENCE [LARGE SCALE GENOMIC DNA]</scope>
    <source>
        <strain evidence="4">TRM88002</strain>
    </source>
</reference>
<feature type="transmembrane region" description="Helical" evidence="2">
    <location>
        <begin position="81"/>
        <end position="104"/>
    </location>
</feature>
<keyword evidence="4" id="KW-1185">Reference proteome</keyword>
<dbReference type="RefSeq" id="WP_251801465.1">
    <property type="nucleotide sequence ID" value="NZ_JAMQOL010000042.1"/>
</dbReference>
<comment type="caution">
    <text evidence="3">The sequence shown here is derived from an EMBL/GenBank/DDBJ whole genome shotgun (WGS) entry which is preliminary data.</text>
</comment>
<organism evidence="3 4">
    <name type="scientific">Paractinoplanes hotanensis</name>
    <dbReference type="NCBI Taxonomy" id="2906497"/>
    <lineage>
        <taxon>Bacteria</taxon>
        <taxon>Bacillati</taxon>
        <taxon>Actinomycetota</taxon>
        <taxon>Actinomycetes</taxon>
        <taxon>Micromonosporales</taxon>
        <taxon>Micromonosporaceae</taxon>
        <taxon>Paractinoplanes</taxon>
    </lineage>
</organism>
<dbReference type="Proteomes" id="UP001523216">
    <property type="component" value="Unassembled WGS sequence"/>
</dbReference>
<evidence type="ECO:0000256" key="1">
    <source>
        <dbReference type="SAM" id="MobiDB-lite"/>
    </source>
</evidence>
<feature type="compositionally biased region" description="Pro residues" evidence="1">
    <location>
        <begin position="241"/>
        <end position="293"/>
    </location>
</feature>
<feature type="compositionally biased region" description="Low complexity" evidence="1">
    <location>
        <begin position="205"/>
        <end position="240"/>
    </location>
</feature>
<proteinExistence type="predicted"/>
<feature type="compositionally biased region" description="Pro residues" evidence="1">
    <location>
        <begin position="192"/>
        <end position="204"/>
    </location>
</feature>
<feature type="transmembrane region" description="Helical" evidence="2">
    <location>
        <begin position="46"/>
        <end position="69"/>
    </location>
</feature>
<protein>
    <submittedName>
        <fullName evidence="3">Uncharacterized protein</fullName>
    </submittedName>
</protein>